<proteinExistence type="predicted"/>
<evidence type="ECO:0000256" key="1">
    <source>
        <dbReference type="SAM" id="MobiDB-lite"/>
    </source>
</evidence>
<dbReference type="InterPro" id="IPR018649">
    <property type="entry name" value="SHOCT"/>
</dbReference>
<gene>
    <name evidence="4" type="ORF">ACFSBW_02190</name>
</gene>
<feature type="transmembrane region" description="Helical" evidence="2">
    <location>
        <begin position="45"/>
        <end position="63"/>
    </location>
</feature>
<name>A0ABD6D394_9EURY</name>
<sequence>MDRWLSWLQDHPFGGALLILAAGGVGLTVLSVLLVPVFILAESSAVLGFFAFFVLLFMSGFGVQQLRGDDRETKESDTVDPVTELEGRYVRGELTDEEFEHRLDKIVETEDGIDRAETDHTRRASREVETERT</sequence>
<dbReference type="Proteomes" id="UP001597052">
    <property type="component" value="Unassembled WGS sequence"/>
</dbReference>
<evidence type="ECO:0000256" key="2">
    <source>
        <dbReference type="SAM" id="Phobius"/>
    </source>
</evidence>
<reference evidence="4 5" key="1">
    <citation type="journal article" date="2019" name="Int. J. Syst. Evol. Microbiol.">
        <title>The Global Catalogue of Microorganisms (GCM) 10K type strain sequencing project: providing services to taxonomists for standard genome sequencing and annotation.</title>
        <authorList>
            <consortium name="The Broad Institute Genomics Platform"/>
            <consortium name="The Broad Institute Genome Sequencing Center for Infectious Disease"/>
            <person name="Wu L."/>
            <person name="Ma J."/>
        </authorList>
    </citation>
    <scope>NUCLEOTIDE SEQUENCE [LARGE SCALE GENOMIC DNA]</scope>
    <source>
        <strain evidence="4 5">CGMCC 1.10593</strain>
    </source>
</reference>
<feature type="domain" description="SHOCT" evidence="3">
    <location>
        <begin position="80"/>
        <end position="106"/>
    </location>
</feature>
<dbReference type="EMBL" id="JBHUDM010000001">
    <property type="protein sequence ID" value="MFD1640686.1"/>
    <property type="molecule type" value="Genomic_DNA"/>
</dbReference>
<protein>
    <submittedName>
        <fullName evidence="4">SHOCT domain-containing protein</fullName>
    </submittedName>
</protein>
<accession>A0ABD6D394</accession>
<keyword evidence="2" id="KW-0812">Transmembrane</keyword>
<evidence type="ECO:0000313" key="4">
    <source>
        <dbReference type="EMBL" id="MFD1640686.1"/>
    </source>
</evidence>
<dbReference type="RefSeq" id="WP_256394386.1">
    <property type="nucleotide sequence ID" value="NZ_JANHDJ010000001.1"/>
</dbReference>
<dbReference type="AlphaFoldDB" id="A0ABD6D394"/>
<keyword evidence="5" id="KW-1185">Reference proteome</keyword>
<dbReference type="Pfam" id="PF09851">
    <property type="entry name" value="SHOCT"/>
    <property type="match status" value="1"/>
</dbReference>
<organism evidence="4 5">
    <name type="scientific">Halohasta litorea</name>
    <dbReference type="NCBI Taxonomy" id="869891"/>
    <lineage>
        <taxon>Archaea</taxon>
        <taxon>Methanobacteriati</taxon>
        <taxon>Methanobacteriota</taxon>
        <taxon>Stenosarchaea group</taxon>
        <taxon>Halobacteria</taxon>
        <taxon>Halobacteriales</taxon>
        <taxon>Haloferacaceae</taxon>
        <taxon>Halohasta</taxon>
    </lineage>
</organism>
<comment type="caution">
    <text evidence="4">The sequence shown here is derived from an EMBL/GenBank/DDBJ whole genome shotgun (WGS) entry which is preliminary data.</text>
</comment>
<keyword evidence="2" id="KW-1133">Transmembrane helix</keyword>
<evidence type="ECO:0000259" key="3">
    <source>
        <dbReference type="Pfam" id="PF09851"/>
    </source>
</evidence>
<feature type="transmembrane region" description="Helical" evidence="2">
    <location>
        <begin position="12"/>
        <end position="39"/>
    </location>
</feature>
<evidence type="ECO:0000313" key="5">
    <source>
        <dbReference type="Proteomes" id="UP001597052"/>
    </source>
</evidence>
<feature type="region of interest" description="Disordered" evidence="1">
    <location>
        <begin position="110"/>
        <end position="133"/>
    </location>
</feature>
<keyword evidence="2" id="KW-0472">Membrane</keyword>